<dbReference type="EMBL" id="CP036279">
    <property type="protein sequence ID" value="QDU61052.1"/>
    <property type="molecule type" value="Genomic_DNA"/>
</dbReference>
<dbReference type="AlphaFoldDB" id="A0A518B281"/>
<gene>
    <name evidence="1" type="ORF">Pan216_19050</name>
</gene>
<organism evidence="1 2">
    <name type="scientific">Kolteria novifilia</name>
    <dbReference type="NCBI Taxonomy" id="2527975"/>
    <lineage>
        <taxon>Bacteria</taxon>
        <taxon>Pseudomonadati</taxon>
        <taxon>Planctomycetota</taxon>
        <taxon>Planctomycetia</taxon>
        <taxon>Kolteriales</taxon>
        <taxon>Kolteriaceae</taxon>
        <taxon>Kolteria</taxon>
    </lineage>
</organism>
<reference evidence="1 2" key="1">
    <citation type="submission" date="2019-02" db="EMBL/GenBank/DDBJ databases">
        <title>Deep-cultivation of Planctomycetes and their phenomic and genomic characterization uncovers novel biology.</title>
        <authorList>
            <person name="Wiegand S."/>
            <person name="Jogler M."/>
            <person name="Boedeker C."/>
            <person name="Pinto D."/>
            <person name="Vollmers J."/>
            <person name="Rivas-Marin E."/>
            <person name="Kohn T."/>
            <person name="Peeters S.H."/>
            <person name="Heuer A."/>
            <person name="Rast P."/>
            <person name="Oberbeckmann S."/>
            <person name="Bunk B."/>
            <person name="Jeske O."/>
            <person name="Meyerdierks A."/>
            <person name="Storesund J.E."/>
            <person name="Kallscheuer N."/>
            <person name="Luecker S."/>
            <person name="Lage O.M."/>
            <person name="Pohl T."/>
            <person name="Merkel B.J."/>
            <person name="Hornburger P."/>
            <person name="Mueller R.-W."/>
            <person name="Bruemmer F."/>
            <person name="Labrenz M."/>
            <person name="Spormann A.M."/>
            <person name="Op den Camp H."/>
            <person name="Overmann J."/>
            <person name="Amann R."/>
            <person name="Jetten M.S.M."/>
            <person name="Mascher T."/>
            <person name="Medema M.H."/>
            <person name="Devos D.P."/>
            <person name="Kaster A.-K."/>
            <person name="Ovreas L."/>
            <person name="Rohde M."/>
            <person name="Galperin M.Y."/>
            <person name="Jogler C."/>
        </authorList>
    </citation>
    <scope>NUCLEOTIDE SEQUENCE [LARGE SCALE GENOMIC DNA]</scope>
    <source>
        <strain evidence="1 2">Pan216</strain>
    </source>
</reference>
<proteinExistence type="predicted"/>
<accession>A0A518B281</accession>
<evidence type="ECO:0000313" key="1">
    <source>
        <dbReference type="EMBL" id="QDU61052.1"/>
    </source>
</evidence>
<dbReference type="KEGG" id="knv:Pan216_19050"/>
<keyword evidence="2" id="KW-1185">Reference proteome</keyword>
<dbReference type="Proteomes" id="UP000317093">
    <property type="component" value="Chromosome"/>
</dbReference>
<protein>
    <submittedName>
        <fullName evidence="1">Uncharacterized protein</fullName>
    </submittedName>
</protein>
<evidence type="ECO:0000313" key="2">
    <source>
        <dbReference type="Proteomes" id="UP000317093"/>
    </source>
</evidence>
<name>A0A518B281_9BACT</name>
<sequence>MIQLPTFDSLRSFVHETLCTRADLDPDTPLWESTVSRSNRPCGIEYTLLAPRSVRLSAIWEAESDRILFYDQNLERFQTNAITGPGTDGILERPKVKLEVKSLWKGK</sequence>